<evidence type="ECO:0000313" key="2">
    <source>
        <dbReference type="Proteomes" id="UP000030762"/>
    </source>
</evidence>
<proteinExistence type="predicted"/>
<name>T0R628_SAPDV</name>
<dbReference type="GeneID" id="19940854"/>
<dbReference type="VEuPathDB" id="FungiDB:SDRG_00127"/>
<dbReference type="RefSeq" id="XP_008603814.1">
    <property type="nucleotide sequence ID" value="XM_008605592.1"/>
</dbReference>
<protein>
    <submittedName>
        <fullName evidence="1">Uncharacterized protein</fullName>
    </submittedName>
</protein>
<sequence length="233" mass="25479">MEPDDDLDAQAALAAIIREDHHAPLPRRASLALSADGSCSSARMSRPSNHNDDELSLPIEEEATHKTMRRRRLSSLKDKIKRPGFLEMRRVSGVLKIDPKLRLVPFDRSALTEFQALLCPFEDAAASSEAAVDSVLAAMNDLLETIISGMLDEHDTLNNSKLARDVSVQAVALLVSGIEDLAAATSTTAGAAHLRDMAHRLGAIDAFVRTYFLNEIHELEQVVNSLEDSLEQT</sequence>
<evidence type="ECO:0000313" key="1">
    <source>
        <dbReference type="EMBL" id="EQC42391.1"/>
    </source>
</evidence>
<keyword evidence="2" id="KW-1185">Reference proteome</keyword>
<reference evidence="1 2" key="1">
    <citation type="submission" date="2012-04" db="EMBL/GenBank/DDBJ databases">
        <title>The Genome Sequence of Saprolegnia declina VS20.</title>
        <authorList>
            <consortium name="The Broad Institute Genome Sequencing Platform"/>
            <person name="Russ C."/>
            <person name="Nusbaum C."/>
            <person name="Tyler B."/>
            <person name="van West P."/>
            <person name="Dieguez-Uribeondo J."/>
            <person name="de Bruijn I."/>
            <person name="Tripathy S."/>
            <person name="Jiang R."/>
            <person name="Young S.K."/>
            <person name="Zeng Q."/>
            <person name="Gargeya S."/>
            <person name="Fitzgerald M."/>
            <person name="Haas B."/>
            <person name="Abouelleil A."/>
            <person name="Alvarado L."/>
            <person name="Arachchi H.M."/>
            <person name="Berlin A."/>
            <person name="Chapman S.B."/>
            <person name="Goldberg J."/>
            <person name="Griggs A."/>
            <person name="Gujja S."/>
            <person name="Hansen M."/>
            <person name="Howarth C."/>
            <person name="Imamovic A."/>
            <person name="Larimer J."/>
            <person name="McCowen C."/>
            <person name="Montmayeur A."/>
            <person name="Murphy C."/>
            <person name="Neiman D."/>
            <person name="Pearson M."/>
            <person name="Priest M."/>
            <person name="Roberts A."/>
            <person name="Saif S."/>
            <person name="Shea T."/>
            <person name="Sisk P."/>
            <person name="Sykes S."/>
            <person name="Wortman J."/>
            <person name="Nusbaum C."/>
            <person name="Birren B."/>
        </authorList>
    </citation>
    <scope>NUCLEOTIDE SEQUENCE [LARGE SCALE GENOMIC DNA]</scope>
    <source>
        <strain evidence="1 2">VS20</strain>
    </source>
</reference>
<dbReference type="Proteomes" id="UP000030762">
    <property type="component" value="Unassembled WGS sequence"/>
</dbReference>
<dbReference type="OrthoDB" id="10621699at2759"/>
<dbReference type="EMBL" id="JH767132">
    <property type="protein sequence ID" value="EQC42391.1"/>
    <property type="molecule type" value="Genomic_DNA"/>
</dbReference>
<gene>
    <name evidence="1" type="ORF">SDRG_00127</name>
</gene>
<organism evidence="1 2">
    <name type="scientific">Saprolegnia diclina (strain VS20)</name>
    <dbReference type="NCBI Taxonomy" id="1156394"/>
    <lineage>
        <taxon>Eukaryota</taxon>
        <taxon>Sar</taxon>
        <taxon>Stramenopiles</taxon>
        <taxon>Oomycota</taxon>
        <taxon>Saprolegniomycetes</taxon>
        <taxon>Saprolegniales</taxon>
        <taxon>Saprolegniaceae</taxon>
        <taxon>Saprolegnia</taxon>
    </lineage>
</organism>
<accession>T0R628</accession>
<dbReference type="AlphaFoldDB" id="T0R628"/>
<dbReference type="InParanoid" id="T0R628"/>